<dbReference type="InterPro" id="IPR050092">
    <property type="entry name" value="RNase_H"/>
</dbReference>
<dbReference type="AlphaFoldDB" id="A0A372DK93"/>
<dbReference type="Gene3D" id="3.30.420.10">
    <property type="entry name" value="Ribonuclease H-like superfamily/Ribonuclease H"/>
    <property type="match status" value="1"/>
</dbReference>
<keyword evidence="10 11" id="KW-0460">Magnesium</keyword>
<dbReference type="GO" id="GO:0043137">
    <property type="term" value="P:DNA replication, removal of RNA primer"/>
    <property type="evidence" value="ECO:0007669"/>
    <property type="project" value="TreeGrafter"/>
</dbReference>
<comment type="function">
    <text evidence="11">Endonuclease that specifically degrades the RNA of RNA-DNA hybrids.</text>
</comment>
<evidence type="ECO:0000256" key="6">
    <source>
        <dbReference type="ARBA" id="ARBA00022722"/>
    </source>
</evidence>
<dbReference type="OrthoDB" id="7845843at2"/>
<dbReference type="GO" id="GO:0005737">
    <property type="term" value="C:cytoplasm"/>
    <property type="evidence" value="ECO:0007669"/>
    <property type="project" value="UniProtKB-SubCell"/>
</dbReference>
<evidence type="ECO:0000256" key="11">
    <source>
        <dbReference type="HAMAP-Rule" id="MF_00042"/>
    </source>
</evidence>
<feature type="compositionally biased region" description="Low complexity" evidence="12">
    <location>
        <begin position="1"/>
        <end position="22"/>
    </location>
</feature>
<feature type="binding site" evidence="11">
    <location>
        <position position="154"/>
    </location>
    <ligand>
        <name>Mg(2+)</name>
        <dbReference type="ChEBI" id="CHEBI:18420"/>
        <label>2</label>
    </ligand>
</feature>
<gene>
    <name evidence="11" type="primary">rnhA</name>
    <name evidence="14" type="ORF">D0Y53_09365</name>
</gene>
<keyword evidence="7 11" id="KW-0479">Metal-binding</keyword>
<evidence type="ECO:0000256" key="3">
    <source>
        <dbReference type="ARBA" id="ARBA00005300"/>
    </source>
</evidence>
<evidence type="ECO:0000256" key="5">
    <source>
        <dbReference type="ARBA" id="ARBA00022490"/>
    </source>
</evidence>
<dbReference type="GO" id="GO:0004523">
    <property type="term" value="F:RNA-DNA hybrid ribonuclease activity"/>
    <property type="evidence" value="ECO:0007669"/>
    <property type="project" value="UniProtKB-UniRule"/>
</dbReference>
<dbReference type="FunFam" id="3.30.420.10:FF:000008">
    <property type="entry name" value="Ribonuclease H"/>
    <property type="match status" value="1"/>
</dbReference>
<dbReference type="Pfam" id="PF00075">
    <property type="entry name" value="RNase_H"/>
    <property type="match status" value="1"/>
</dbReference>
<dbReference type="InterPro" id="IPR036397">
    <property type="entry name" value="RNaseH_sf"/>
</dbReference>
<keyword evidence="8 11" id="KW-0255">Endonuclease</keyword>
<comment type="cofactor">
    <cofactor evidence="11">
        <name>Mg(2+)</name>
        <dbReference type="ChEBI" id="CHEBI:18420"/>
    </cofactor>
    <text evidence="11">Binds 1 Mg(2+) ion per subunit. May bind a second metal ion at a regulatory site, or after substrate binding.</text>
</comment>
<dbReference type="PANTHER" id="PTHR10642">
    <property type="entry name" value="RIBONUCLEASE H1"/>
    <property type="match status" value="1"/>
</dbReference>
<accession>A0A372DK93</accession>
<evidence type="ECO:0000256" key="9">
    <source>
        <dbReference type="ARBA" id="ARBA00022801"/>
    </source>
</evidence>
<protein>
    <recommendedName>
        <fullName evidence="11">Ribonuclease H</fullName>
        <shortName evidence="11">RNase H</shortName>
        <ecNumber evidence="11">3.1.26.4</ecNumber>
    </recommendedName>
</protein>
<comment type="caution">
    <text evidence="14">The sequence shown here is derived from an EMBL/GenBank/DDBJ whole genome shotgun (WGS) entry which is preliminary data.</text>
</comment>
<evidence type="ECO:0000259" key="13">
    <source>
        <dbReference type="PROSITE" id="PS50879"/>
    </source>
</evidence>
<evidence type="ECO:0000256" key="2">
    <source>
        <dbReference type="ARBA" id="ARBA00004496"/>
    </source>
</evidence>
<comment type="catalytic activity">
    <reaction evidence="1 11">
        <text>Endonucleolytic cleavage to 5'-phosphomonoester.</text>
        <dbReference type="EC" id="3.1.26.4"/>
    </reaction>
</comment>
<dbReference type="SUPFAM" id="SSF53098">
    <property type="entry name" value="Ribonuclease H-like"/>
    <property type="match status" value="1"/>
</dbReference>
<dbReference type="GO" id="GO:0003676">
    <property type="term" value="F:nucleic acid binding"/>
    <property type="evidence" value="ECO:0007669"/>
    <property type="project" value="InterPro"/>
</dbReference>
<keyword evidence="6 11" id="KW-0540">Nuclease</keyword>
<feature type="binding site" evidence="11">
    <location>
        <position position="30"/>
    </location>
    <ligand>
        <name>Mg(2+)</name>
        <dbReference type="ChEBI" id="CHEBI:18420"/>
        <label>1</label>
    </ligand>
</feature>
<dbReference type="Proteomes" id="UP000262917">
    <property type="component" value="Unassembled WGS sequence"/>
</dbReference>
<dbReference type="HAMAP" id="MF_00042">
    <property type="entry name" value="RNase_H"/>
    <property type="match status" value="1"/>
</dbReference>
<name>A0A372DK93_9GAMM</name>
<feature type="region of interest" description="Disordered" evidence="12">
    <location>
        <begin position="1"/>
        <end position="23"/>
    </location>
</feature>
<feature type="binding site" evidence="11">
    <location>
        <position position="68"/>
    </location>
    <ligand>
        <name>Mg(2+)</name>
        <dbReference type="ChEBI" id="CHEBI:18420"/>
        <label>1</label>
    </ligand>
</feature>
<comment type="similarity">
    <text evidence="3 11">Belongs to the RNase H family.</text>
</comment>
<proteinExistence type="inferred from homology"/>
<evidence type="ECO:0000256" key="10">
    <source>
        <dbReference type="ARBA" id="ARBA00022842"/>
    </source>
</evidence>
<dbReference type="PROSITE" id="PS50879">
    <property type="entry name" value="RNASE_H_1"/>
    <property type="match status" value="1"/>
</dbReference>
<keyword evidence="5 11" id="KW-0963">Cytoplasm</keyword>
<feature type="binding site" evidence="11">
    <location>
        <position position="90"/>
    </location>
    <ligand>
        <name>Mg(2+)</name>
        <dbReference type="ChEBI" id="CHEBI:18420"/>
        <label>1</label>
    </ligand>
</feature>
<dbReference type="EC" id="3.1.26.4" evidence="11"/>
<dbReference type="NCBIfam" id="NF001236">
    <property type="entry name" value="PRK00203.1"/>
    <property type="match status" value="1"/>
</dbReference>
<dbReference type="EMBL" id="QVPD01000009">
    <property type="protein sequence ID" value="RFP59946.1"/>
    <property type="molecule type" value="Genomic_DNA"/>
</dbReference>
<evidence type="ECO:0000256" key="12">
    <source>
        <dbReference type="SAM" id="MobiDB-lite"/>
    </source>
</evidence>
<feature type="binding site" evidence="11">
    <location>
        <position position="30"/>
    </location>
    <ligand>
        <name>Mg(2+)</name>
        <dbReference type="ChEBI" id="CHEBI:18420"/>
        <label>2</label>
    </ligand>
</feature>
<keyword evidence="15" id="KW-1185">Reference proteome</keyword>
<comment type="subunit">
    <text evidence="4 11">Monomer.</text>
</comment>
<dbReference type="InterPro" id="IPR002156">
    <property type="entry name" value="RNaseH_domain"/>
</dbReference>
<feature type="domain" description="RNase H type-1" evidence="13">
    <location>
        <begin position="21"/>
        <end position="162"/>
    </location>
</feature>
<dbReference type="PANTHER" id="PTHR10642:SF26">
    <property type="entry name" value="RIBONUCLEASE H1"/>
    <property type="match status" value="1"/>
</dbReference>
<evidence type="ECO:0000256" key="7">
    <source>
        <dbReference type="ARBA" id="ARBA00022723"/>
    </source>
</evidence>
<keyword evidence="9 11" id="KW-0378">Hydrolase</keyword>
<evidence type="ECO:0000256" key="1">
    <source>
        <dbReference type="ARBA" id="ARBA00000077"/>
    </source>
</evidence>
<evidence type="ECO:0000313" key="15">
    <source>
        <dbReference type="Proteomes" id="UP000262917"/>
    </source>
</evidence>
<dbReference type="InterPro" id="IPR022892">
    <property type="entry name" value="RNaseHI"/>
</dbReference>
<evidence type="ECO:0000256" key="4">
    <source>
        <dbReference type="ARBA" id="ARBA00011245"/>
    </source>
</evidence>
<sequence length="170" mass="18654">MTAAATGRAAAAPAAADAPAPAKQVDVHTDGACLGNPGPGGWAALLRYRGRERELAGGEPLTTNNRMELMAAIVALETLSEACDVTLHTDSQYVRQGITEWLPNWLRRNWKTAGGAPVKNRDLWERLHAASARHRIRWRWVKGHSGDPDNERVDQLARTQAIKFKETTRA</sequence>
<dbReference type="CDD" id="cd09278">
    <property type="entry name" value="RNase_HI_prokaryote_like"/>
    <property type="match status" value="1"/>
</dbReference>
<dbReference type="InterPro" id="IPR012337">
    <property type="entry name" value="RNaseH-like_sf"/>
</dbReference>
<evidence type="ECO:0000313" key="14">
    <source>
        <dbReference type="EMBL" id="RFP59946.1"/>
    </source>
</evidence>
<dbReference type="RefSeq" id="WP_117202956.1">
    <property type="nucleotide sequence ID" value="NZ_JBHTBK010000020.1"/>
</dbReference>
<reference evidence="14 15" key="1">
    <citation type="submission" date="2018-08" db="EMBL/GenBank/DDBJ databases">
        <title>Lysobacter weifangensis sp. nov., a new member of the family 'Xanthomonadaceae', isolated from soil in a farmland.</title>
        <authorList>
            <person name="Zhao H."/>
        </authorList>
    </citation>
    <scope>NUCLEOTIDE SEQUENCE [LARGE SCALE GENOMIC DNA]</scope>
    <source>
        <strain evidence="14 15">WF-2</strain>
    </source>
</reference>
<organism evidence="14 15">
    <name type="scientific">Cognatiluteimonas weifangensis</name>
    <dbReference type="NCBI Taxonomy" id="2303539"/>
    <lineage>
        <taxon>Bacteria</taxon>
        <taxon>Pseudomonadati</taxon>
        <taxon>Pseudomonadota</taxon>
        <taxon>Gammaproteobacteria</taxon>
        <taxon>Lysobacterales</taxon>
        <taxon>Lysobacteraceae</taxon>
        <taxon>Cognatiluteimonas</taxon>
    </lineage>
</organism>
<comment type="subcellular location">
    <subcellularLocation>
        <location evidence="2 11">Cytoplasm</location>
    </subcellularLocation>
</comment>
<dbReference type="GO" id="GO:0000287">
    <property type="term" value="F:magnesium ion binding"/>
    <property type="evidence" value="ECO:0007669"/>
    <property type="project" value="UniProtKB-UniRule"/>
</dbReference>
<evidence type="ECO:0000256" key="8">
    <source>
        <dbReference type="ARBA" id="ARBA00022759"/>
    </source>
</evidence>